<keyword evidence="2" id="KW-0812">Transmembrane</keyword>
<feature type="domain" description="SAF" evidence="3">
    <location>
        <begin position="49"/>
        <end position="109"/>
    </location>
</feature>
<dbReference type="RefSeq" id="WP_061937569.1">
    <property type="nucleotide sequence ID" value="NZ_CP013234.1"/>
</dbReference>
<dbReference type="PATRIC" id="fig|279113.9.peg.993"/>
<accession>A0A127Q057</accession>
<feature type="compositionally biased region" description="Low complexity" evidence="1">
    <location>
        <begin position="304"/>
        <end position="325"/>
    </location>
</feature>
<organism evidence="4 5">
    <name type="scientific">Collimonas pratensis</name>
    <dbReference type="NCBI Taxonomy" id="279113"/>
    <lineage>
        <taxon>Bacteria</taxon>
        <taxon>Pseudomonadati</taxon>
        <taxon>Pseudomonadota</taxon>
        <taxon>Betaproteobacteria</taxon>
        <taxon>Burkholderiales</taxon>
        <taxon>Oxalobacteraceae</taxon>
        <taxon>Collimonas</taxon>
    </lineage>
</organism>
<dbReference type="InterPro" id="IPR013974">
    <property type="entry name" value="SAF"/>
</dbReference>
<dbReference type="STRING" id="279113.CPter91_0998"/>
<dbReference type="InterPro" id="IPR017592">
    <property type="entry name" value="Pilus_assmbl_Flp-typ_CpaB"/>
</dbReference>
<dbReference type="Gene3D" id="3.90.1210.10">
    <property type="entry name" value="Antifreeze-like/N-acetylneuraminic acid synthase C-terminal domain"/>
    <property type="match status" value="1"/>
</dbReference>
<evidence type="ECO:0000256" key="1">
    <source>
        <dbReference type="SAM" id="MobiDB-lite"/>
    </source>
</evidence>
<keyword evidence="2" id="KW-0472">Membrane</keyword>
<reference evidence="4 5" key="1">
    <citation type="submission" date="2015-11" db="EMBL/GenBank/DDBJ databases">
        <title>Exploring the genomic traits of fungus-feeding bacterial genus Collimonas.</title>
        <authorList>
            <person name="Song C."/>
            <person name="Schmidt R."/>
            <person name="de Jager V."/>
            <person name="Krzyzanowska D."/>
            <person name="Jongedijk E."/>
            <person name="Cankar K."/>
            <person name="Beekwilder J."/>
            <person name="van Veen A."/>
            <person name="de Boer W."/>
            <person name="van Veen J.A."/>
            <person name="Garbeva P."/>
        </authorList>
    </citation>
    <scope>NUCLEOTIDE SEQUENCE [LARGE SCALE GENOMIC DNA]</scope>
    <source>
        <strain evidence="4 5">Ter91</strain>
    </source>
</reference>
<evidence type="ECO:0000256" key="2">
    <source>
        <dbReference type="SAM" id="Phobius"/>
    </source>
</evidence>
<evidence type="ECO:0000313" key="4">
    <source>
        <dbReference type="EMBL" id="AMP03386.1"/>
    </source>
</evidence>
<evidence type="ECO:0000313" key="5">
    <source>
        <dbReference type="Proteomes" id="UP000074561"/>
    </source>
</evidence>
<sequence length="340" mass="34600">MNNLTKIVAAILVMAALGLAFVAWWLGSRPPPTLAPAPAVAGKSSSQHYEVIVAARALEAGKAITTNDISLVTLPINPAGAFDQASSVVGKVPLIDIGTGTPITESGLASGLSVKLADGERAVAIPVDEIVGAGNRVQAGDYVDVFFTLKQSQDIATTQSRLLLSRVHVLSYGAAVIGTATSGGSAGVAPAQQSSSQSVQGAQASTQGQQAARTAVLATQVADVNRLLLATQNGKLTLALRNPSDETISDVALFPQIPAVLAGKRDLTRDQQEALKQPDNQAFAGIEMDGLSSDSKSSAHKPGGRSLAAARPAGPASARGAGNAGTVEVIRGTQRESVAF</sequence>
<dbReference type="CDD" id="cd11614">
    <property type="entry name" value="SAF_CpaB_FlgA_like"/>
    <property type="match status" value="1"/>
</dbReference>
<gene>
    <name evidence="4" type="primary">cpaB</name>
    <name evidence="4" type="ORF">CPter91_0998</name>
</gene>
<dbReference type="OrthoDB" id="8776995at2"/>
<dbReference type="KEGG" id="cpra:CPter91_0998"/>
<dbReference type="AlphaFoldDB" id="A0A127Q057"/>
<dbReference type="EMBL" id="CP013234">
    <property type="protein sequence ID" value="AMP03386.1"/>
    <property type="molecule type" value="Genomic_DNA"/>
</dbReference>
<dbReference type="Pfam" id="PF16976">
    <property type="entry name" value="RcpC"/>
    <property type="match status" value="1"/>
</dbReference>
<proteinExistence type="predicted"/>
<feature type="region of interest" description="Disordered" evidence="1">
    <location>
        <begin position="290"/>
        <end position="340"/>
    </location>
</feature>
<dbReference type="NCBIfam" id="TIGR03177">
    <property type="entry name" value="pilus_cpaB"/>
    <property type="match status" value="1"/>
</dbReference>
<dbReference type="Pfam" id="PF08666">
    <property type="entry name" value="SAF"/>
    <property type="match status" value="1"/>
</dbReference>
<keyword evidence="2" id="KW-1133">Transmembrane helix</keyword>
<dbReference type="InterPro" id="IPR031571">
    <property type="entry name" value="RcpC_dom"/>
</dbReference>
<dbReference type="Proteomes" id="UP000074561">
    <property type="component" value="Chromosome"/>
</dbReference>
<name>A0A127Q057_9BURK</name>
<evidence type="ECO:0000259" key="3">
    <source>
        <dbReference type="SMART" id="SM00858"/>
    </source>
</evidence>
<dbReference type="SMART" id="SM00858">
    <property type="entry name" value="SAF"/>
    <property type="match status" value="1"/>
</dbReference>
<feature type="transmembrane region" description="Helical" evidence="2">
    <location>
        <begin position="7"/>
        <end position="26"/>
    </location>
</feature>
<protein>
    <submittedName>
        <fullName evidence="4">Flp pilus assembly protein CpaB</fullName>
    </submittedName>
</protein>